<proteinExistence type="predicted"/>
<evidence type="ECO:0000256" key="1">
    <source>
        <dbReference type="ARBA" id="ARBA00004574"/>
    </source>
</evidence>
<dbReference type="GO" id="GO:0032210">
    <property type="term" value="P:regulation of telomere maintenance via telomerase"/>
    <property type="evidence" value="ECO:0007669"/>
    <property type="project" value="TreeGrafter"/>
</dbReference>
<keyword evidence="7" id="KW-1185">Reference proteome</keyword>
<dbReference type="GO" id="GO:0010521">
    <property type="term" value="F:telomerase inhibitor activity"/>
    <property type="evidence" value="ECO:0007669"/>
    <property type="project" value="TreeGrafter"/>
</dbReference>
<dbReference type="InterPro" id="IPR053979">
    <property type="entry name" value="TEBP-like_OB2"/>
</dbReference>
<dbReference type="InterPro" id="IPR028389">
    <property type="entry name" value="POT1"/>
</dbReference>
<comment type="subcellular location">
    <subcellularLocation>
        <location evidence="1">Chromosome</location>
        <location evidence="1">Telomere</location>
    </subcellularLocation>
</comment>
<dbReference type="Proteomes" id="UP000785679">
    <property type="component" value="Unassembled WGS sequence"/>
</dbReference>
<dbReference type="SMART" id="SM00976">
    <property type="entry name" value="Telo_bind"/>
    <property type="match status" value="1"/>
</dbReference>
<feature type="domain" description="Telomeric single stranded DNA binding POT1/Cdc13" evidence="5">
    <location>
        <begin position="32"/>
        <end position="176"/>
    </location>
</feature>
<keyword evidence="4" id="KW-0238">DNA-binding</keyword>
<comment type="caution">
    <text evidence="6">The sequence shown here is derived from an EMBL/GenBank/DDBJ whole genome shotgun (WGS) entry which is preliminary data.</text>
</comment>
<evidence type="ECO:0000259" key="5">
    <source>
        <dbReference type="SMART" id="SM00976"/>
    </source>
</evidence>
<name>A0A8J8NM93_HALGN</name>
<evidence type="ECO:0000256" key="2">
    <source>
        <dbReference type="ARBA" id="ARBA00022454"/>
    </source>
</evidence>
<dbReference type="Gene3D" id="2.40.50.140">
    <property type="entry name" value="Nucleic acid-binding proteins"/>
    <property type="match status" value="2"/>
</dbReference>
<sequence>MIRTRSQTKKIEASVPLKAQPKATQAAKSYEYSSLSECVPTAFEKTWNIYGIILDATYPHKTHGDSSHYVCTLKIADQLAEDGQIETCTLVLFGSKFEELPICQRVGDIIRVHRVTVTEYYGVKQFTSRLYFNSSWAIFTPIAHPKKNQKLGFISEDESEEAREFNPVRYFGKKYSQVCKEQQRIIRKLREFNSKSITKDRIIECSKSLIKLSDIENLYKEGKQNHSFDLVAIVHKLDRIDEDHSELTLSDGKVEYAATVFTRKYRWLREGQTIRVKNATVYDQEQGSKKISLPFHANILTIIEKKD</sequence>
<gene>
    <name evidence="6" type="ORF">FGO68_gene8008</name>
</gene>
<dbReference type="PANTHER" id="PTHR14513">
    <property type="entry name" value="PROTECTION OF TELOMERES 1"/>
    <property type="match status" value="1"/>
</dbReference>
<dbReference type="InterPro" id="IPR011564">
    <property type="entry name" value="Telomer_end-bd_POT1/Cdc13"/>
</dbReference>
<dbReference type="Pfam" id="PF22236">
    <property type="entry name" value="TEBP_OB2-like"/>
    <property type="match status" value="1"/>
</dbReference>
<evidence type="ECO:0000256" key="3">
    <source>
        <dbReference type="ARBA" id="ARBA00022895"/>
    </source>
</evidence>
<dbReference type="InterPro" id="IPR012340">
    <property type="entry name" value="NA-bd_OB-fold"/>
</dbReference>
<dbReference type="AlphaFoldDB" id="A0A8J8NM93"/>
<dbReference type="Pfam" id="PF02765">
    <property type="entry name" value="POT1"/>
    <property type="match status" value="1"/>
</dbReference>
<dbReference type="EMBL" id="RRYP01012410">
    <property type="protein sequence ID" value="TNV77130.1"/>
    <property type="molecule type" value="Genomic_DNA"/>
</dbReference>
<protein>
    <recommendedName>
        <fullName evidence="5">Telomeric single stranded DNA binding POT1/Cdc13 domain-containing protein</fullName>
    </recommendedName>
</protein>
<reference evidence="6" key="1">
    <citation type="submission" date="2019-06" db="EMBL/GenBank/DDBJ databases">
        <authorList>
            <person name="Zheng W."/>
        </authorList>
    </citation>
    <scope>NUCLEOTIDE SEQUENCE</scope>
    <source>
        <strain evidence="6">QDHG01</strain>
    </source>
</reference>
<dbReference type="GO" id="GO:0098505">
    <property type="term" value="F:G-rich strand telomeric DNA binding"/>
    <property type="evidence" value="ECO:0007669"/>
    <property type="project" value="TreeGrafter"/>
</dbReference>
<dbReference type="GO" id="GO:0016233">
    <property type="term" value="P:telomere capping"/>
    <property type="evidence" value="ECO:0007669"/>
    <property type="project" value="TreeGrafter"/>
</dbReference>
<organism evidence="6 7">
    <name type="scientific">Halteria grandinella</name>
    <dbReference type="NCBI Taxonomy" id="5974"/>
    <lineage>
        <taxon>Eukaryota</taxon>
        <taxon>Sar</taxon>
        <taxon>Alveolata</taxon>
        <taxon>Ciliophora</taxon>
        <taxon>Intramacronucleata</taxon>
        <taxon>Spirotrichea</taxon>
        <taxon>Stichotrichia</taxon>
        <taxon>Sporadotrichida</taxon>
        <taxon>Halteriidae</taxon>
        <taxon>Halteria</taxon>
    </lineage>
</organism>
<dbReference type="SUPFAM" id="SSF50249">
    <property type="entry name" value="Nucleic acid-binding proteins"/>
    <property type="match status" value="2"/>
</dbReference>
<accession>A0A8J8NM93</accession>
<keyword evidence="2" id="KW-0158">Chromosome</keyword>
<evidence type="ECO:0000256" key="4">
    <source>
        <dbReference type="ARBA" id="ARBA00023125"/>
    </source>
</evidence>
<dbReference type="PANTHER" id="PTHR14513:SF0">
    <property type="entry name" value="PROTECTION OF TELOMERES PROTEIN 1"/>
    <property type="match status" value="1"/>
</dbReference>
<keyword evidence="3" id="KW-0779">Telomere</keyword>
<dbReference type="GO" id="GO:0000783">
    <property type="term" value="C:nuclear telomere cap complex"/>
    <property type="evidence" value="ECO:0007669"/>
    <property type="project" value="TreeGrafter"/>
</dbReference>
<evidence type="ECO:0000313" key="7">
    <source>
        <dbReference type="Proteomes" id="UP000785679"/>
    </source>
</evidence>
<evidence type="ECO:0000313" key="6">
    <source>
        <dbReference type="EMBL" id="TNV77130.1"/>
    </source>
</evidence>
<dbReference type="OrthoDB" id="2186770at2759"/>